<dbReference type="AlphaFoldDB" id="A0A0L0FRE2"/>
<evidence type="ECO:0000256" key="2">
    <source>
        <dbReference type="ARBA" id="ARBA00022942"/>
    </source>
</evidence>
<proteinExistence type="inferred from homology"/>
<feature type="domain" description="VWFA" evidence="4">
    <location>
        <begin position="5"/>
        <end position="188"/>
    </location>
</feature>
<dbReference type="InterPro" id="IPR036465">
    <property type="entry name" value="vWFA_dom_sf"/>
</dbReference>
<dbReference type="SMART" id="SM00327">
    <property type="entry name" value="VWA"/>
    <property type="match status" value="1"/>
</dbReference>
<evidence type="ECO:0000256" key="1">
    <source>
        <dbReference type="ARBA" id="ARBA00005574"/>
    </source>
</evidence>
<reference evidence="5 6" key="1">
    <citation type="submission" date="2011-02" db="EMBL/GenBank/DDBJ databases">
        <title>The Genome Sequence of Sphaeroforma arctica JP610.</title>
        <authorList>
            <consortium name="The Broad Institute Genome Sequencing Platform"/>
            <person name="Russ C."/>
            <person name="Cuomo C."/>
            <person name="Young S.K."/>
            <person name="Zeng Q."/>
            <person name="Gargeya S."/>
            <person name="Alvarado L."/>
            <person name="Berlin A."/>
            <person name="Chapman S.B."/>
            <person name="Chen Z."/>
            <person name="Freedman E."/>
            <person name="Gellesch M."/>
            <person name="Goldberg J."/>
            <person name="Griggs A."/>
            <person name="Gujja S."/>
            <person name="Heilman E."/>
            <person name="Heiman D."/>
            <person name="Howarth C."/>
            <person name="Mehta T."/>
            <person name="Neiman D."/>
            <person name="Pearson M."/>
            <person name="Roberts A."/>
            <person name="Saif S."/>
            <person name="Shea T."/>
            <person name="Shenoy N."/>
            <person name="Sisk P."/>
            <person name="Stolte C."/>
            <person name="Sykes S."/>
            <person name="White J."/>
            <person name="Yandava C."/>
            <person name="Burger G."/>
            <person name="Gray M.W."/>
            <person name="Holland P.W.H."/>
            <person name="King N."/>
            <person name="Lang F.B.F."/>
            <person name="Roger A.J."/>
            <person name="Ruiz-Trillo I."/>
            <person name="Haas B."/>
            <person name="Nusbaum C."/>
            <person name="Birren B."/>
        </authorList>
    </citation>
    <scope>NUCLEOTIDE SEQUENCE [LARGE SCALE GENOMIC DNA]</scope>
    <source>
        <strain evidence="5 6">JP610</strain>
    </source>
</reference>
<dbReference type="GO" id="GO:0005634">
    <property type="term" value="C:nucleus"/>
    <property type="evidence" value="ECO:0007669"/>
    <property type="project" value="TreeGrafter"/>
</dbReference>
<feature type="region of interest" description="Disordered" evidence="3">
    <location>
        <begin position="187"/>
        <end position="218"/>
    </location>
</feature>
<keyword evidence="6" id="KW-1185">Reference proteome</keyword>
<dbReference type="Gene3D" id="1.10.287.3990">
    <property type="match status" value="1"/>
</dbReference>
<evidence type="ECO:0000313" key="6">
    <source>
        <dbReference type="Proteomes" id="UP000054560"/>
    </source>
</evidence>
<gene>
    <name evidence="5" type="ORF">SARC_08491</name>
</gene>
<dbReference type="InterPro" id="IPR002035">
    <property type="entry name" value="VWF_A"/>
</dbReference>
<dbReference type="FunFam" id="3.40.50.410:FF:000005">
    <property type="entry name" value="26S proteasome non-ATPase regulatory subunit 4"/>
    <property type="match status" value="1"/>
</dbReference>
<evidence type="ECO:0000313" key="5">
    <source>
        <dbReference type="EMBL" id="KNC79106.1"/>
    </source>
</evidence>
<sequence length="261" mass="28225">MVLEATVVCVDNSEWMRNKDYPPSRLDAQRDAVHTVCSAKTRSNAESNVAVMTIADTCEMLVTLTPDIGKILTSMHEVKLKGEVNILDGLQIAQLALKHRQNKNQRQRIVVFVGSPVNVDQKQLEKVAKKLKKNNVAVDVINFGEEEQNILLLEAFVNSVNSREGNSHLVSIPPGTAMLSEHISKSPILRSPDEPSYGGDTGSSGGGGGGGGGFEFGVDPSMDPELAMALRISMEEEQARQDRARAEAAESGGLLKLWGMS</sequence>
<dbReference type="Gene3D" id="3.40.50.410">
    <property type="entry name" value="von Willebrand factor, type A domain"/>
    <property type="match status" value="1"/>
</dbReference>
<dbReference type="GO" id="GO:0031593">
    <property type="term" value="F:polyubiquitin modification-dependent protein binding"/>
    <property type="evidence" value="ECO:0007669"/>
    <property type="project" value="TreeGrafter"/>
</dbReference>
<evidence type="ECO:0000256" key="3">
    <source>
        <dbReference type="SAM" id="MobiDB-lite"/>
    </source>
</evidence>
<dbReference type="GO" id="GO:0043161">
    <property type="term" value="P:proteasome-mediated ubiquitin-dependent protein catabolic process"/>
    <property type="evidence" value="ECO:0007669"/>
    <property type="project" value="TreeGrafter"/>
</dbReference>
<dbReference type="InterPro" id="IPR003903">
    <property type="entry name" value="UIM_dom"/>
</dbReference>
<keyword evidence="2" id="KW-0647">Proteasome</keyword>
<dbReference type="PANTHER" id="PTHR10223">
    <property type="entry name" value="26S PROTEASOME NON-ATPASE REGULATORY SUBUNIT 4"/>
    <property type="match status" value="1"/>
</dbReference>
<dbReference type="EMBL" id="KQ242364">
    <property type="protein sequence ID" value="KNC79106.1"/>
    <property type="molecule type" value="Genomic_DNA"/>
</dbReference>
<dbReference type="eggNOG" id="KOG2884">
    <property type="taxonomic scope" value="Eukaryota"/>
</dbReference>
<dbReference type="PROSITE" id="PS50234">
    <property type="entry name" value="VWFA"/>
    <property type="match status" value="1"/>
</dbReference>
<organism evidence="5 6">
    <name type="scientific">Sphaeroforma arctica JP610</name>
    <dbReference type="NCBI Taxonomy" id="667725"/>
    <lineage>
        <taxon>Eukaryota</taxon>
        <taxon>Ichthyosporea</taxon>
        <taxon>Ichthyophonida</taxon>
        <taxon>Sphaeroforma</taxon>
    </lineage>
</organism>
<dbReference type="GO" id="GO:0008540">
    <property type="term" value="C:proteasome regulatory particle, base subcomplex"/>
    <property type="evidence" value="ECO:0007669"/>
    <property type="project" value="TreeGrafter"/>
</dbReference>
<dbReference type="SUPFAM" id="SSF53300">
    <property type="entry name" value="vWA-like"/>
    <property type="match status" value="1"/>
</dbReference>
<feature type="region of interest" description="Disordered" evidence="3">
    <location>
        <begin position="235"/>
        <end position="261"/>
    </location>
</feature>
<feature type="compositionally biased region" description="Gly residues" evidence="3">
    <location>
        <begin position="199"/>
        <end position="215"/>
    </location>
</feature>
<comment type="similarity">
    <text evidence="1">Belongs to the proteasome subunit S5A family.</text>
</comment>
<dbReference type="OrthoDB" id="1731724at2759"/>
<dbReference type="Pfam" id="PF13519">
    <property type="entry name" value="VWA_2"/>
    <property type="match status" value="1"/>
</dbReference>
<dbReference type="RefSeq" id="XP_014153008.1">
    <property type="nucleotide sequence ID" value="XM_014297533.1"/>
</dbReference>
<accession>A0A0L0FRE2</accession>
<dbReference type="Proteomes" id="UP000054560">
    <property type="component" value="Unassembled WGS sequence"/>
</dbReference>
<dbReference type="PROSITE" id="PS50330">
    <property type="entry name" value="UIM"/>
    <property type="match status" value="1"/>
</dbReference>
<dbReference type="GO" id="GO:0005829">
    <property type="term" value="C:cytosol"/>
    <property type="evidence" value="ECO:0007669"/>
    <property type="project" value="TreeGrafter"/>
</dbReference>
<feature type="compositionally biased region" description="Basic and acidic residues" evidence="3">
    <location>
        <begin position="235"/>
        <end position="248"/>
    </location>
</feature>
<name>A0A0L0FRE2_9EUKA</name>
<dbReference type="InterPro" id="IPR027040">
    <property type="entry name" value="PSMD4"/>
</dbReference>
<dbReference type="CDD" id="cd01452">
    <property type="entry name" value="VWA_26S_proteasome_subunit"/>
    <property type="match status" value="1"/>
</dbReference>
<evidence type="ECO:0000259" key="4">
    <source>
        <dbReference type="PROSITE" id="PS50234"/>
    </source>
</evidence>
<protein>
    <recommendedName>
        <fullName evidence="4">VWFA domain-containing protein</fullName>
    </recommendedName>
</protein>
<dbReference type="PANTHER" id="PTHR10223:SF0">
    <property type="entry name" value="26S PROTEASOME NON-ATPASE REGULATORY SUBUNIT 4"/>
    <property type="match status" value="1"/>
</dbReference>
<dbReference type="GeneID" id="25908995"/>
<dbReference type="STRING" id="667725.A0A0L0FRE2"/>